<gene>
    <name evidence="1" type="ORF">GCM10022215_18440</name>
</gene>
<dbReference type="Proteomes" id="UP001501495">
    <property type="component" value="Unassembled WGS sequence"/>
</dbReference>
<sequence>MIDLVPPAESAGLLLAILQGSGFDVAAVRGSGDGSVLRALGVHGEEILRLRHLCDRWAPGTRVCLPAA</sequence>
<dbReference type="EMBL" id="BAAAZH010000012">
    <property type="protein sequence ID" value="GAA4117591.1"/>
    <property type="molecule type" value="Genomic_DNA"/>
</dbReference>
<keyword evidence="2" id="KW-1185">Reference proteome</keyword>
<comment type="caution">
    <text evidence="1">The sequence shown here is derived from an EMBL/GenBank/DDBJ whole genome shotgun (WGS) entry which is preliminary data.</text>
</comment>
<name>A0ABP7XHT3_9ACTN</name>
<evidence type="ECO:0000313" key="1">
    <source>
        <dbReference type="EMBL" id="GAA4117591.1"/>
    </source>
</evidence>
<reference evidence="2" key="1">
    <citation type="journal article" date="2019" name="Int. J. Syst. Evol. Microbiol.">
        <title>The Global Catalogue of Microorganisms (GCM) 10K type strain sequencing project: providing services to taxonomists for standard genome sequencing and annotation.</title>
        <authorList>
            <consortium name="The Broad Institute Genomics Platform"/>
            <consortium name="The Broad Institute Genome Sequencing Center for Infectious Disease"/>
            <person name="Wu L."/>
            <person name="Ma J."/>
        </authorList>
    </citation>
    <scope>NUCLEOTIDE SEQUENCE [LARGE SCALE GENOMIC DNA]</scope>
    <source>
        <strain evidence="2">JCM 16703</strain>
    </source>
</reference>
<protein>
    <submittedName>
        <fullName evidence="1">Uncharacterized protein</fullName>
    </submittedName>
</protein>
<proteinExistence type="predicted"/>
<dbReference type="RefSeq" id="WP_344733041.1">
    <property type="nucleotide sequence ID" value="NZ_BAAAZH010000012.1"/>
</dbReference>
<accession>A0ABP7XHT3</accession>
<organism evidence="1 2">
    <name type="scientific">Nocardioides fonticola</name>
    <dbReference type="NCBI Taxonomy" id="450363"/>
    <lineage>
        <taxon>Bacteria</taxon>
        <taxon>Bacillati</taxon>
        <taxon>Actinomycetota</taxon>
        <taxon>Actinomycetes</taxon>
        <taxon>Propionibacteriales</taxon>
        <taxon>Nocardioidaceae</taxon>
        <taxon>Nocardioides</taxon>
    </lineage>
</organism>
<evidence type="ECO:0000313" key="2">
    <source>
        <dbReference type="Proteomes" id="UP001501495"/>
    </source>
</evidence>